<feature type="transmembrane region" description="Helical" evidence="5">
    <location>
        <begin position="207"/>
        <end position="229"/>
    </location>
</feature>
<evidence type="ECO:0000313" key="8">
    <source>
        <dbReference type="RefSeq" id="XP_034244853.1"/>
    </source>
</evidence>
<dbReference type="GO" id="GO:0032977">
    <property type="term" value="F:membrane insertase activity"/>
    <property type="evidence" value="ECO:0007669"/>
    <property type="project" value="InterPro"/>
</dbReference>
<dbReference type="GeneID" id="117647266"/>
<keyword evidence="2 5" id="KW-0812">Transmembrane</keyword>
<dbReference type="GO" id="GO:0033617">
    <property type="term" value="P:mitochondrial respiratory chain complex IV assembly"/>
    <property type="evidence" value="ECO:0007669"/>
    <property type="project" value="TreeGrafter"/>
</dbReference>
<evidence type="ECO:0000313" key="7">
    <source>
        <dbReference type="RefSeq" id="XP_034244852.1"/>
    </source>
</evidence>
<dbReference type="RefSeq" id="XP_034244852.1">
    <property type="nucleotide sequence ID" value="XM_034388961.1"/>
</dbReference>
<proteinExistence type="predicted"/>
<evidence type="ECO:0000313" key="6">
    <source>
        <dbReference type="Proteomes" id="UP000515158"/>
    </source>
</evidence>
<protein>
    <submittedName>
        <fullName evidence="7 8">Cytochrome c oxidase assembly protein COX18, mitochondrial-like isoform X2</fullName>
    </submittedName>
</protein>
<comment type="subcellular location">
    <subcellularLocation>
        <location evidence="1">Membrane</location>
        <topology evidence="1">Multi-pass membrane protein</topology>
    </subcellularLocation>
</comment>
<reference evidence="7 8" key="1">
    <citation type="submission" date="2025-04" db="UniProtKB">
        <authorList>
            <consortium name="RefSeq"/>
        </authorList>
    </citation>
    <scope>IDENTIFICATION</scope>
    <source>
        <tissue evidence="7 8">Total insect</tissue>
    </source>
</reference>
<evidence type="ECO:0000256" key="4">
    <source>
        <dbReference type="ARBA" id="ARBA00023136"/>
    </source>
</evidence>
<dbReference type="GO" id="GO:0005743">
    <property type="term" value="C:mitochondrial inner membrane"/>
    <property type="evidence" value="ECO:0007669"/>
    <property type="project" value="TreeGrafter"/>
</dbReference>
<name>A0A6P8YXH8_THRPL</name>
<dbReference type="Proteomes" id="UP000515158">
    <property type="component" value="Unplaced"/>
</dbReference>
<dbReference type="InterPro" id="IPR001708">
    <property type="entry name" value="YidC/ALB3/OXA1/COX18"/>
</dbReference>
<feature type="transmembrane region" description="Helical" evidence="5">
    <location>
        <begin position="241"/>
        <end position="267"/>
    </location>
</feature>
<feature type="transmembrane region" description="Helical" evidence="5">
    <location>
        <begin position="298"/>
        <end position="317"/>
    </location>
</feature>
<sequence>MECHAVRGVARAASAQFRPNLHLCFNLKVSSAAADSVPASDRRLYHHYSVPSLPRSHRINLRGASPLSTIDRGFSPSPALQTRTIIISKVIEAFRDADITSIEGLSKFILESTPVTAVSSVYEWSQALTGLPGVANLVLCSTVLQLLLNTPAIIYMAKWTTRKEKHVGDMVAIKASLMRSPSREGFLNFARTNADLAKAYGCQNYKLYATIFYQVVCVTVSSFGVRSYLMNQSNGACVSLLPWGVFLGAHDTTFILPILNVVLNLLVAEVANWKQKHSDEGLKMTLRRASTPFKPRQLLILNLRRLTTVPLIVIYSVVPSGLALHWLVMASCSFNTQIILTHRETRRRLNIPTCYFETDKPFRSFLNHLRNDVEVLRKKSEKKV</sequence>
<keyword evidence="4 5" id="KW-0472">Membrane</keyword>
<gene>
    <name evidence="7 8" type="primary">LOC117647266</name>
</gene>
<keyword evidence="6" id="KW-1185">Reference proteome</keyword>
<dbReference type="PANTHER" id="PTHR12428">
    <property type="entry name" value="OXA1"/>
    <property type="match status" value="1"/>
</dbReference>
<keyword evidence="3 5" id="KW-1133">Transmembrane helix</keyword>
<dbReference type="AlphaFoldDB" id="A0A6P8YXH8"/>
<dbReference type="PANTHER" id="PTHR12428:SF65">
    <property type="entry name" value="CYTOCHROME C OXIDASE ASSEMBLY PROTEIN COX18, MITOCHONDRIAL"/>
    <property type="match status" value="1"/>
</dbReference>
<evidence type="ECO:0000256" key="5">
    <source>
        <dbReference type="SAM" id="Phobius"/>
    </source>
</evidence>
<organism evidence="8">
    <name type="scientific">Thrips palmi</name>
    <name type="common">Melon thrips</name>
    <dbReference type="NCBI Taxonomy" id="161013"/>
    <lineage>
        <taxon>Eukaryota</taxon>
        <taxon>Metazoa</taxon>
        <taxon>Ecdysozoa</taxon>
        <taxon>Arthropoda</taxon>
        <taxon>Hexapoda</taxon>
        <taxon>Insecta</taxon>
        <taxon>Pterygota</taxon>
        <taxon>Neoptera</taxon>
        <taxon>Paraneoptera</taxon>
        <taxon>Thysanoptera</taxon>
        <taxon>Terebrantia</taxon>
        <taxon>Thripoidea</taxon>
        <taxon>Thripidae</taxon>
        <taxon>Thrips</taxon>
    </lineage>
</organism>
<accession>A0A6P8YXH8</accession>
<evidence type="ECO:0000256" key="3">
    <source>
        <dbReference type="ARBA" id="ARBA00022989"/>
    </source>
</evidence>
<dbReference type="RefSeq" id="XP_034244853.1">
    <property type="nucleotide sequence ID" value="XM_034388962.1"/>
</dbReference>
<dbReference type="GO" id="GO:0032979">
    <property type="term" value="P:protein insertion into mitochondrial inner membrane from matrix"/>
    <property type="evidence" value="ECO:0007669"/>
    <property type="project" value="TreeGrafter"/>
</dbReference>
<evidence type="ECO:0000256" key="1">
    <source>
        <dbReference type="ARBA" id="ARBA00004141"/>
    </source>
</evidence>
<evidence type="ECO:0000256" key="2">
    <source>
        <dbReference type="ARBA" id="ARBA00022692"/>
    </source>
</evidence>